<evidence type="ECO:0000313" key="3">
    <source>
        <dbReference type="EMBL" id="SDJ99148.1"/>
    </source>
</evidence>
<keyword evidence="3" id="KW-0255">Endonuclease</keyword>
<dbReference type="RefSeq" id="WP_089678757.1">
    <property type="nucleotide sequence ID" value="NZ_FNFO01000001.1"/>
</dbReference>
<keyword evidence="4" id="KW-1185">Reference proteome</keyword>
<keyword evidence="3" id="KW-0540">Nuclease</keyword>
<keyword evidence="1" id="KW-0812">Transmembrane</keyword>
<sequence length="334" mass="37742">MAKIKTALLFLIILLGLAAVAATLLSLLYDVPIWWLKVLDFPRLQLLLALAGLLVLYGVLNRHWRWGALLFVVALLLALGIQASFIVPYTPLGTRQVADAAIEEDTLSSVFSLLIANVYMKNRNAEALPALIRRMQPDVVLLLEVDAWWEQTLQPLDDAYPYGLEHPLDNTYGLILYSRLPLSETEVKHLNHHDVPSVHTTLQLPDGRSFRLHAVHPVPPIPDEYPDNMDDKEVALLKVGDLVVREQVPAVVAGDFNDVSWSHTTRMFEADDVLHNVRLGRGLFNSFDATSSLFRWPLDHVFVTREFRVKALQRMEPIGSDHFPVYVELVLSPR</sequence>
<dbReference type="OrthoDB" id="9796594at2"/>
<keyword evidence="3" id="KW-0378">Hydrolase</keyword>
<dbReference type="Gene3D" id="3.60.10.10">
    <property type="entry name" value="Endonuclease/exonuclease/phosphatase"/>
    <property type="match status" value="1"/>
</dbReference>
<organism evidence="3 4">
    <name type="scientific">Catalinimonas alkaloidigena</name>
    <dbReference type="NCBI Taxonomy" id="1075417"/>
    <lineage>
        <taxon>Bacteria</taxon>
        <taxon>Pseudomonadati</taxon>
        <taxon>Bacteroidota</taxon>
        <taxon>Cytophagia</taxon>
        <taxon>Cytophagales</taxon>
        <taxon>Catalimonadaceae</taxon>
        <taxon>Catalinimonas</taxon>
    </lineage>
</organism>
<keyword evidence="1" id="KW-1133">Transmembrane helix</keyword>
<feature type="transmembrane region" description="Helical" evidence="1">
    <location>
        <begin position="67"/>
        <end position="87"/>
    </location>
</feature>
<accession>A0A1G8Y8K7</accession>
<dbReference type="GO" id="GO:0004519">
    <property type="term" value="F:endonuclease activity"/>
    <property type="evidence" value="ECO:0007669"/>
    <property type="project" value="UniProtKB-KW"/>
</dbReference>
<gene>
    <name evidence="3" type="ORF">SAMN05421823_101600</name>
</gene>
<dbReference type="STRING" id="1075417.SAMN05421823_101600"/>
<evidence type="ECO:0000256" key="1">
    <source>
        <dbReference type="SAM" id="Phobius"/>
    </source>
</evidence>
<keyword evidence="1" id="KW-0472">Membrane</keyword>
<dbReference type="InterPro" id="IPR036691">
    <property type="entry name" value="Endo/exonu/phosph_ase_sf"/>
</dbReference>
<dbReference type="GO" id="GO:0004527">
    <property type="term" value="F:exonuclease activity"/>
    <property type="evidence" value="ECO:0007669"/>
    <property type="project" value="UniProtKB-KW"/>
</dbReference>
<feature type="transmembrane region" description="Helical" evidence="1">
    <location>
        <begin position="7"/>
        <end position="29"/>
    </location>
</feature>
<dbReference type="EMBL" id="FNFO01000001">
    <property type="protein sequence ID" value="SDJ99148.1"/>
    <property type="molecule type" value="Genomic_DNA"/>
</dbReference>
<evidence type="ECO:0000313" key="4">
    <source>
        <dbReference type="Proteomes" id="UP000198510"/>
    </source>
</evidence>
<dbReference type="Proteomes" id="UP000198510">
    <property type="component" value="Unassembled WGS sequence"/>
</dbReference>
<dbReference type="SUPFAM" id="SSF56219">
    <property type="entry name" value="DNase I-like"/>
    <property type="match status" value="1"/>
</dbReference>
<keyword evidence="3" id="KW-0269">Exonuclease</keyword>
<reference evidence="3 4" key="1">
    <citation type="submission" date="2016-10" db="EMBL/GenBank/DDBJ databases">
        <authorList>
            <person name="de Groot N.N."/>
        </authorList>
    </citation>
    <scope>NUCLEOTIDE SEQUENCE [LARGE SCALE GENOMIC DNA]</scope>
    <source>
        <strain evidence="3 4">DSM 25186</strain>
    </source>
</reference>
<proteinExistence type="predicted"/>
<dbReference type="Pfam" id="PF03372">
    <property type="entry name" value="Exo_endo_phos"/>
    <property type="match status" value="1"/>
</dbReference>
<evidence type="ECO:0000259" key="2">
    <source>
        <dbReference type="Pfam" id="PF03372"/>
    </source>
</evidence>
<dbReference type="InterPro" id="IPR005135">
    <property type="entry name" value="Endo/exonuclease/phosphatase"/>
</dbReference>
<feature type="transmembrane region" description="Helical" evidence="1">
    <location>
        <begin position="41"/>
        <end position="60"/>
    </location>
</feature>
<name>A0A1G8Y8K7_9BACT</name>
<protein>
    <submittedName>
        <fullName evidence="3">Uncharacterized conserved protein YafD, endonuclease/exonuclease/phosphatase (EEP) superfamily</fullName>
    </submittedName>
</protein>
<feature type="domain" description="Endonuclease/exonuclease/phosphatase" evidence="2">
    <location>
        <begin position="116"/>
        <end position="322"/>
    </location>
</feature>
<dbReference type="AlphaFoldDB" id="A0A1G8Y8K7"/>